<proteinExistence type="predicted"/>
<dbReference type="Pfam" id="PF12535">
    <property type="entry name" value="Nudix_N"/>
    <property type="match status" value="1"/>
</dbReference>
<gene>
    <name evidence="4" type="ORF">DI392_09770</name>
</gene>
<evidence type="ECO:0000256" key="1">
    <source>
        <dbReference type="ARBA" id="ARBA00001946"/>
    </source>
</evidence>
<dbReference type="PANTHER" id="PTHR43046">
    <property type="entry name" value="GDP-MANNOSE MANNOSYL HYDROLASE"/>
    <property type="match status" value="1"/>
</dbReference>
<dbReference type="Pfam" id="PF00293">
    <property type="entry name" value="NUDIX"/>
    <property type="match status" value="1"/>
</dbReference>
<comment type="cofactor">
    <cofactor evidence="1">
        <name>Mg(2+)</name>
        <dbReference type="ChEBI" id="CHEBI:18420"/>
    </cofactor>
</comment>
<dbReference type="OrthoDB" id="9804442at2"/>
<sequence length="202" mass="22953">MHSLIKEIRAIAQTGLHYVQDPFDKERYERLAAISHELYAMYSQADLKTIEHFFFPDKGYATPKVDLRCCIIKEGKVLLVKEKSDGKWTMPGGWADQNEAPLEGITREVQEEAGYTIKNCRLYAVKDRDSHPYTPKFPTTIYKLFFVAEAGNGHFTENTEISELGFFSPEQLPELSEDRILAEDITAGFNAINQPVISVSVD</sequence>
<dbReference type="PANTHER" id="PTHR43046:SF16">
    <property type="entry name" value="ADP-RIBOSE PYROPHOSPHATASE YJHB-RELATED"/>
    <property type="match status" value="1"/>
</dbReference>
<dbReference type="InterPro" id="IPR059176">
    <property type="entry name" value="UDP-X_N"/>
</dbReference>
<dbReference type="GO" id="GO:0016787">
    <property type="term" value="F:hydrolase activity"/>
    <property type="evidence" value="ECO:0007669"/>
    <property type="project" value="UniProtKB-KW"/>
</dbReference>
<dbReference type="Proteomes" id="UP000245362">
    <property type="component" value="Unassembled WGS sequence"/>
</dbReference>
<accession>A0A2U3BAD0</accession>
<organism evidence="4 5">
    <name type="scientific">Vibrio albus</name>
    <dbReference type="NCBI Taxonomy" id="2200953"/>
    <lineage>
        <taxon>Bacteria</taxon>
        <taxon>Pseudomonadati</taxon>
        <taxon>Pseudomonadota</taxon>
        <taxon>Gammaproteobacteria</taxon>
        <taxon>Vibrionales</taxon>
        <taxon>Vibrionaceae</taxon>
        <taxon>Vibrio</taxon>
    </lineage>
</organism>
<dbReference type="PROSITE" id="PS00893">
    <property type="entry name" value="NUDIX_BOX"/>
    <property type="match status" value="1"/>
</dbReference>
<dbReference type="InterPro" id="IPR020084">
    <property type="entry name" value="NUDIX_hydrolase_CS"/>
</dbReference>
<dbReference type="PROSITE" id="PS51462">
    <property type="entry name" value="NUDIX"/>
    <property type="match status" value="1"/>
</dbReference>
<dbReference type="AlphaFoldDB" id="A0A2U3BAD0"/>
<feature type="domain" description="Nudix hydrolase" evidence="3">
    <location>
        <begin position="62"/>
        <end position="189"/>
    </location>
</feature>
<evidence type="ECO:0000259" key="3">
    <source>
        <dbReference type="PROSITE" id="PS51462"/>
    </source>
</evidence>
<evidence type="ECO:0000313" key="4">
    <source>
        <dbReference type="EMBL" id="PWI33738.1"/>
    </source>
</evidence>
<dbReference type="SUPFAM" id="SSF55811">
    <property type="entry name" value="Nudix"/>
    <property type="match status" value="1"/>
</dbReference>
<reference evidence="4 5" key="1">
    <citation type="submission" date="2018-05" db="EMBL/GenBank/DDBJ databases">
        <title>Vibrio limimaris sp. nov., isolated from marine sediment.</title>
        <authorList>
            <person name="Li C.-M."/>
        </authorList>
    </citation>
    <scope>NUCLEOTIDE SEQUENCE [LARGE SCALE GENOMIC DNA]</scope>
    <source>
        <strain evidence="4 5">E4404</strain>
    </source>
</reference>
<dbReference type="InterPro" id="IPR000086">
    <property type="entry name" value="NUDIX_hydrolase_dom"/>
</dbReference>
<dbReference type="Gene3D" id="3.90.79.10">
    <property type="entry name" value="Nucleoside Triphosphate Pyrophosphohydrolase"/>
    <property type="match status" value="1"/>
</dbReference>
<dbReference type="InterPro" id="IPR015797">
    <property type="entry name" value="NUDIX_hydrolase-like_dom_sf"/>
</dbReference>
<comment type="caution">
    <text evidence="4">The sequence shown here is derived from an EMBL/GenBank/DDBJ whole genome shotgun (WGS) entry which is preliminary data.</text>
</comment>
<evidence type="ECO:0000313" key="5">
    <source>
        <dbReference type="Proteomes" id="UP000245362"/>
    </source>
</evidence>
<dbReference type="RefSeq" id="WP_109319722.1">
    <property type="nucleotide sequence ID" value="NZ_QFWT01000004.1"/>
</dbReference>
<evidence type="ECO:0000256" key="2">
    <source>
        <dbReference type="ARBA" id="ARBA00022801"/>
    </source>
</evidence>
<keyword evidence="2" id="KW-0378">Hydrolase</keyword>
<protein>
    <submittedName>
        <fullName evidence="4">ADP-ribose pyrophosphatase</fullName>
    </submittedName>
</protein>
<name>A0A2U3BAD0_9VIBR</name>
<dbReference type="EMBL" id="QFWT01000004">
    <property type="protein sequence ID" value="PWI33738.1"/>
    <property type="molecule type" value="Genomic_DNA"/>
</dbReference>
<keyword evidence="5" id="KW-1185">Reference proteome</keyword>
<dbReference type="Gene3D" id="6.10.250.1120">
    <property type="match status" value="1"/>
</dbReference>